<keyword evidence="2" id="KW-1185">Reference proteome</keyword>
<organism evidence="1 2">
    <name type="scientific">Aromatoleum toluolicum</name>
    <dbReference type="NCBI Taxonomy" id="90060"/>
    <lineage>
        <taxon>Bacteria</taxon>
        <taxon>Pseudomonadati</taxon>
        <taxon>Pseudomonadota</taxon>
        <taxon>Betaproteobacteria</taxon>
        <taxon>Rhodocyclales</taxon>
        <taxon>Rhodocyclaceae</taxon>
        <taxon>Aromatoleum</taxon>
    </lineage>
</organism>
<name>A0ABX1NGF3_9RHOO</name>
<sequence length="79" mass="9444">MDRGNCFVYALRQWWRHGGYIIVRRSRYLWVPHVLWAPPGGLDAATVQHFVPTEPSRVPWRIWRALWFRGVIRTDDRAA</sequence>
<evidence type="ECO:0000313" key="2">
    <source>
        <dbReference type="Proteomes" id="UP000634522"/>
    </source>
</evidence>
<dbReference type="Proteomes" id="UP000634522">
    <property type="component" value="Unassembled WGS sequence"/>
</dbReference>
<dbReference type="EMBL" id="WTVS01000026">
    <property type="protein sequence ID" value="NMF98372.1"/>
    <property type="molecule type" value="Genomic_DNA"/>
</dbReference>
<protein>
    <submittedName>
        <fullName evidence="1">Uncharacterized protein</fullName>
    </submittedName>
</protein>
<reference evidence="1 2" key="1">
    <citation type="submission" date="2019-12" db="EMBL/GenBank/DDBJ databases">
        <title>Comparative genomics gives insights into the taxonomy of the Azoarcus-Aromatoleum group and reveals separate origins of nif in the plant-associated Azoarcus and non-plant-associated Aromatoleum sub-groups.</title>
        <authorList>
            <person name="Lafos M."/>
            <person name="Maluk M."/>
            <person name="Batista M."/>
            <person name="Junghare M."/>
            <person name="Carmona M."/>
            <person name="Faoro H."/>
            <person name="Cruz L.M."/>
            <person name="Battistoni F."/>
            <person name="De Souza E."/>
            <person name="Pedrosa F."/>
            <person name="Chen W.-M."/>
            <person name="Poole P.S."/>
            <person name="Dixon R.A."/>
            <person name="James E.K."/>
        </authorList>
    </citation>
    <scope>NUCLEOTIDE SEQUENCE [LARGE SCALE GENOMIC DNA]</scope>
    <source>
        <strain evidence="1 2">T</strain>
    </source>
</reference>
<evidence type="ECO:0000313" key="1">
    <source>
        <dbReference type="EMBL" id="NMF98372.1"/>
    </source>
</evidence>
<comment type="caution">
    <text evidence="1">The sequence shown here is derived from an EMBL/GenBank/DDBJ whole genome shotgun (WGS) entry which is preliminary data.</text>
</comment>
<gene>
    <name evidence="1" type="ORF">GPA27_13355</name>
</gene>
<accession>A0ABX1NGF3</accession>
<dbReference type="RefSeq" id="WP_169141126.1">
    <property type="nucleotide sequence ID" value="NZ_WTVS01000026.1"/>
</dbReference>
<proteinExistence type="predicted"/>